<organism evidence="7 8">
    <name type="scientific">Bemisia tabaci</name>
    <name type="common">Sweetpotato whitefly</name>
    <name type="synonym">Aleurodes tabaci</name>
    <dbReference type="NCBI Taxonomy" id="7038"/>
    <lineage>
        <taxon>Eukaryota</taxon>
        <taxon>Metazoa</taxon>
        <taxon>Ecdysozoa</taxon>
        <taxon>Arthropoda</taxon>
        <taxon>Hexapoda</taxon>
        <taxon>Insecta</taxon>
        <taxon>Pterygota</taxon>
        <taxon>Neoptera</taxon>
        <taxon>Paraneoptera</taxon>
        <taxon>Hemiptera</taxon>
        <taxon>Sternorrhyncha</taxon>
        <taxon>Aleyrodoidea</taxon>
        <taxon>Aleyrodidae</taxon>
        <taxon>Aleyrodinae</taxon>
        <taxon>Bemisia</taxon>
    </lineage>
</organism>
<feature type="transmembrane region" description="Helical" evidence="5">
    <location>
        <begin position="171"/>
        <end position="191"/>
    </location>
</feature>
<sequence length="475" mass="52694">METFKEQKSPPPENWIKTFWACGGAITILVFNGVVEAHSAVLLPQLQEAYSPIHVDKDEETWIASLGISASPLSAVLCGPCIDRYGRKIVIQGYFLISAIGYGIIAAASSVVHLYIGRIICSLGVGFEVAGVIYIAEVCTKYQRSLFLSLTLPMFTGGILFTYVVGATLPWTMGSSLYALLCLLLFVYESFTPESPPWLVKQGKISRAKAEFKRLGRSDEWIEEELKLLQASCDTLERNHHLDCKTWLEPTVWKPFLIIALFHFLQAATGVYDLLYYTVDFVGELGTQYDPFQVSLYLAIARFLMTSTVGLYFTSKVRRKTATALSGFAMGASLLVAAIYEQRFDGVAPADRAHTWIPILAVSVSVLVSCAGVLHLPWLMSGEVFPLRVRGLMSGYVFFVGSCSMFVFLKSYVFFVEVFKVTGVLLLCAAASVLIALFGLFVLTETQDKSLYEIERGYEKKSRGDAEKANLREVE</sequence>
<dbReference type="PROSITE" id="PS50850">
    <property type="entry name" value="MFS"/>
    <property type="match status" value="1"/>
</dbReference>
<keyword evidence="4 5" id="KW-0472">Membrane</keyword>
<evidence type="ECO:0000256" key="3">
    <source>
        <dbReference type="ARBA" id="ARBA00022989"/>
    </source>
</evidence>
<feature type="transmembrane region" description="Helical" evidence="5">
    <location>
        <begin position="146"/>
        <end position="165"/>
    </location>
</feature>
<feature type="transmembrane region" description="Helical" evidence="5">
    <location>
        <begin position="391"/>
        <end position="415"/>
    </location>
</feature>
<dbReference type="AlphaFoldDB" id="A0A9P0CBH2"/>
<feature type="transmembrane region" description="Helical" evidence="5">
    <location>
        <begin position="20"/>
        <end position="42"/>
    </location>
</feature>
<evidence type="ECO:0000313" key="8">
    <source>
        <dbReference type="Proteomes" id="UP001152759"/>
    </source>
</evidence>
<protein>
    <recommendedName>
        <fullName evidence="6">Major facilitator superfamily (MFS) profile domain-containing protein</fullName>
    </recommendedName>
</protein>
<proteinExistence type="predicted"/>
<dbReference type="InterPro" id="IPR020846">
    <property type="entry name" value="MFS_dom"/>
</dbReference>
<feature type="transmembrane region" description="Helical" evidence="5">
    <location>
        <begin position="89"/>
        <end position="109"/>
    </location>
</feature>
<dbReference type="InterPro" id="IPR036259">
    <property type="entry name" value="MFS_trans_sf"/>
</dbReference>
<gene>
    <name evidence="7" type="ORF">BEMITA_LOCUS6669</name>
</gene>
<feature type="transmembrane region" description="Helical" evidence="5">
    <location>
        <begin position="321"/>
        <end position="340"/>
    </location>
</feature>
<feature type="domain" description="Major facilitator superfamily (MFS) profile" evidence="6">
    <location>
        <begin position="17"/>
        <end position="447"/>
    </location>
</feature>
<accession>A0A9P0CBH2</accession>
<feature type="transmembrane region" description="Helical" evidence="5">
    <location>
        <begin position="421"/>
        <end position="443"/>
    </location>
</feature>
<evidence type="ECO:0000313" key="7">
    <source>
        <dbReference type="EMBL" id="CAH0769710.1"/>
    </source>
</evidence>
<evidence type="ECO:0000256" key="2">
    <source>
        <dbReference type="ARBA" id="ARBA00022692"/>
    </source>
</evidence>
<dbReference type="GO" id="GO:0016020">
    <property type="term" value="C:membrane"/>
    <property type="evidence" value="ECO:0007669"/>
    <property type="project" value="UniProtKB-SubCell"/>
</dbReference>
<dbReference type="GO" id="GO:0022857">
    <property type="term" value="F:transmembrane transporter activity"/>
    <property type="evidence" value="ECO:0007669"/>
    <property type="project" value="InterPro"/>
</dbReference>
<keyword evidence="3 5" id="KW-1133">Transmembrane helix</keyword>
<keyword evidence="2 5" id="KW-0812">Transmembrane</keyword>
<name>A0A9P0CBH2_BEMTA</name>
<keyword evidence="8" id="KW-1185">Reference proteome</keyword>
<feature type="transmembrane region" description="Helical" evidence="5">
    <location>
        <begin position="115"/>
        <end position="134"/>
    </location>
</feature>
<evidence type="ECO:0000256" key="1">
    <source>
        <dbReference type="ARBA" id="ARBA00004141"/>
    </source>
</evidence>
<dbReference type="InterPro" id="IPR050549">
    <property type="entry name" value="MFS_Trehalose_Transporter"/>
</dbReference>
<dbReference type="PANTHER" id="PTHR48021">
    <property type="match status" value="1"/>
</dbReference>
<evidence type="ECO:0000259" key="6">
    <source>
        <dbReference type="PROSITE" id="PS50850"/>
    </source>
</evidence>
<comment type="subcellular location">
    <subcellularLocation>
        <location evidence="1">Membrane</location>
        <topology evidence="1">Multi-pass membrane protein</topology>
    </subcellularLocation>
</comment>
<feature type="transmembrane region" description="Helical" evidence="5">
    <location>
        <begin position="295"/>
        <end position="314"/>
    </location>
</feature>
<feature type="transmembrane region" description="Helical" evidence="5">
    <location>
        <begin position="62"/>
        <end position="82"/>
    </location>
</feature>
<evidence type="ECO:0000256" key="5">
    <source>
        <dbReference type="SAM" id="Phobius"/>
    </source>
</evidence>
<evidence type="ECO:0000256" key="4">
    <source>
        <dbReference type="ARBA" id="ARBA00023136"/>
    </source>
</evidence>
<dbReference type="Gene3D" id="1.20.1250.20">
    <property type="entry name" value="MFS general substrate transporter like domains"/>
    <property type="match status" value="1"/>
</dbReference>
<feature type="transmembrane region" description="Helical" evidence="5">
    <location>
        <begin position="255"/>
        <end position="275"/>
    </location>
</feature>
<dbReference type="SUPFAM" id="SSF103473">
    <property type="entry name" value="MFS general substrate transporter"/>
    <property type="match status" value="1"/>
</dbReference>
<dbReference type="EMBL" id="OU963864">
    <property type="protein sequence ID" value="CAH0769710.1"/>
    <property type="molecule type" value="Genomic_DNA"/>
</dbReference>
<dbReference type="Pfam" id="PF00083">
    <property type="entry name" value="Sugar_tr"/>
    <property type="match status" value="1"/>
</dbReference>
<dbReference type="PANTHER" id="PTHR48021:SF32">
    <property type="entry name" value="FACILITATED TREHALOSE TRANSPORTER TRET1-2 HOMOLOG-LIKE PROTEIN"/>
    <property type="match status" value="1"/>
</dbReference>
<dbReference type="InterPro" id="IPR005828">
    <property type="entry name" value="MFS_sugar_transport-like"/>
</dbReference>
<reference evidence="7" key="1">
    <citation type="submission" date="2021-12" db="EMBL/GenBank/DDBJ databases">
        <authorList>
            <person name="King R."/>
        </authorList>
    </citation>
    <scope>NUCLEOTIDE SEQUENCE</scope>
</reference>
<feature type="transmembrane region" description="Helical" evidence="5">
    <location>
        <begin position="355"/>
        <end position="379"/>
    </location>
</feature>
<dbReference type="KEGG" id="btab:109030769"/>
<dbReference type="Proteomes" id="UP001152759">
    <property type="component" value="Chromosome 3"/>
</dbReference>